<dbReference type="AlphaFoldDB" id="X1BU71"/>
<comment type="caution">
    <text evidence="1">The sequence shown here is derived from an EMBL/GenBank/DDBJ whole genome shotgun (WGS) entry which is preliminary data.</text>
</comment>
<accession>X1BU71</accession>
<protein>
    <submittedName>
        <fullName evidence="1">Uncharacterized protein</fullName>
    </submittedName>
</protein>
<organism evidence="1">
    <name type="scientific">marine sediment metagenome</name>
    <dbReference type="NCBI Taxonomy" id="412755"/>
    <lineage>
        <taxon>unclassified sequences</taxon>
        <taxon>metagenomes</taxon>
        <taxon>ecological metagenomes</taxon>
    </lineage>
</organism>
<sequence>PGQDLQAWAADETTFYQLGQVCTLKKFYVLLAGSPGAGNKYDFTIRLAGAGSNVVTTIAGDDTTGNSGALEDTVALDEYVSLEVVPDDTPTIRDAYWGLVCFIPVCPRDLCLFVNGYAVGDARDGWTKVGDSPYIDILDFPTDYIWSDTDVEQTGDYSFEDMTQGRPTTIEVSLYCKRAVGSETITVNIWDGFQWNDVGDVTPDATWAWKTIDVSATLNSFAKVNVAKMWLQHNA</sequence>
<evidence type="ECO:0000313" key="1">
    <source>
        <dbReference type="EMBL" id="GAG98585.1"/>
    </source>
</evidence>
<reference evidence="1" key="1">
    <citation type="journal article" date="2014" name="Front. Microbiol.">
        <title>High frequency of phylogenetically diverse reductive dehalogenase-homologous genes in deep subseafloor sedimentary metagenomes.</title>
        <authorList>
            <person name="Kawai M."/>
            <person name="Futagami T."/>
            <person name="Toyoda A."/>
            <person name="Takaki Y."/>
            <person name="Nishi S."/>
            <person name="Hori S."/>
            <person name="Arai W."/>
            <person name="Tsubouchi T."/>
            <person name="Morono Y."/>
            <person name="Uchiyama I."/>
            <person name="Ito T."/>
            <person name="Fujiyama A."/>
            <person name="Inagaki F."/>
            <person name="Takami H."/>
        </authorList>
    </citation>
    <scope>NUCLEOTIDE SEQUENCE</scope>
    <source>
        <strain evidence="1">Expedition CK06-06</strain>
    </source>
</reference>
<name>X1BU71_9ZZZZ</name>
<dbReference type="EMBL" id="BART01023938">
    <property type="protein sequence ID" value="GAG98585.1"/>
    <property type="molecule type" value="Genomic_DNA"/>
</dbReference>
<proteinExistence type="predicted"/>
<feature type="non-terminal residue" evidence="1">
    <location>
        <position position="1"/>
    </location>
</feature>
<gene>
    <name evidence="1" type="ORF">S01H4_43396</name>
</gene>